<keyword evidence="12" id="KW-0413">Isomerase</keyword>
<dbReference type="InterPro" id="IPR022462">
    <property type="entry name" value="EpmB"/>
</dbReference>
<comment type="similarity">
    <text evidence="4">Belongs to the radical SAM superfamily. KamA family.</text>
</comment>
<dbReference type="SUPFAM" id="SSF102114">
    <property type="entry name" value="Radical SAM enzymes"/>
    <property type="match status" value="1"/>
</dbReference>
<evidence type="ECO:0000256" key="9">
    <source>
        <dbReference type="ARBA" id="ARBA00022898"/>
    </source>
</evidence>
<proteinExistence type="inferred from homology"/>
<keyword evidence="7" id="KW-0949">S-adenosyl-L-methionine</keyword>
<evidence type="ECO:0000256" key="10">
    <source>
        <dbReference type="ARBA" id="ARBA00023004"/>
    </source>
</evidence>
<reference evidence="15 16" key="1">
    <citation type="submission" date="2023-09" db="EMBL/GenBank/DDBJ databases">
        <authorList>
            <person name="Rey-Velasco X."/>
        </authorList>
    </citation>
    <scope>NUCLEOTIDE SEQUENCE [LARGE SCALE GENOMIC DNA]</scope>
    <source>
        <strain evidence="15 16">P385</strain>
    </source>
</reference>
<dbReference type="NCBIfam" id="TIGR03821">
    <property type="entry name" value="EFP_modif_epmB"/>
    <property type="match status" value="1"/>
</dbReference>
<dbReference type="SFLD" id="SFLDS00029">
    <property type="entry name" value="Radical_SAM"/>
    <property type="match status" value="1"/>
</dbReference>
<evidence type="ECO:0000313" key="16">
    <source>
        <dbReference type="Proteomes" id="UP001259982"/>
    </source>
</evidence>
<comment type="catalytic activity">
    <reaction evidence="1">
        <text>L-lysine = D-beta-lysine</text>
        <dbReference type="Rhea" id="RHEA:44148"/>
        <dbReference type="ChEBI" id="CHEBI:32551"/>
        <dbReference type="ChEBI" id="CHEBI:84138"/>
    </reaction>
</comment>
<dbReference type="InterPro" id="IPR058240">
    <property type="entry name" value="rSAM_sf"/>
</dbReference>
<evidence type="ECO:0000256" key="11">
    <source>
        <dbReference type="ARBA" id="ARBA00023014"/>
    </source>
</evidence>
<name>A0ABU3B396_9GAMM</name>
<comment type="cofactor">
    <cofactor evidence="2">
        <name>pyridoxal 5'-phosphate</name>
        <dbReference type="ChEBI" id="CHEBI:597326"/>
    </cofactor>
</comment>
<evidence type="ECO:0000256" key="4">
    <source>
        <dbReference type="ARBA" id="ARBA00008703"/>
    </source>
</evidence>
<evidence type="ECO:0000256" key="2">
    <source>
        <dbReference type="ARBA" id="ARBA00001933"/>
    </source>
</evidence>
<organism evidence="15 16">
    <name type="scientific">Spectribacter acetivorans</name>
    <dbReference type="NCBI Taxonomy" id="3075603"/>
    <lineage>
        <taxon>Bacteria</taxon>
        <taxon>Pseudomonadati</taxon>
        <taxon>Pseudomonadota</taxon>
        <taxon>Gammaproteobacteria</taxon>
        <taxon>Salinisphaerales</taxon>
        <taxon>Salinisphaeraceae</taxon>
        <taxon>Spectribacter</taxon>
    </lineage>
</organism>
<keyword evidence="10" id="KW-0408">Iron</keyword>
<dbReference type="PIRSF" id="PIRSF004911">
    <property type="entry name" value="DUF160"/>
    <property type="match status" value="1"/>
</dbReference>
<dbReference type="Proteomes" id="UP001259982">
    <property type="component" value="Unassembled WGS sequence"/>
</dbReference>
<evidence type="ECO:0000259" key="14">
    <source>
        <dbReference type="PROSITE" id="PS51918"/>
    </source>
</evidence>
<evidence type="ECO:0000256" key="7">
    <source>
        <dbReference type="ARBA" id="ARBA00022691"/>
    </source>
</evidence>
<dbReference type="CDD" id="cd01335">
    <property type="entry name" value="Radical_SAM"/>
    <property type="match status" value="1"/>
</dbReference>
<comment type="cofactor">
    <cofactor evidence="3">
        <name>[4Fe-4S] cluster</name>
        <dbReference type="ChEBI" id="CHEBI:49883"/>
    </cofactor>
</comment>
<dbReference type="InterPro" id="IPR003739">
    <property type="entry name" value="Lys_aminomutase/Glu_NH3_mut"/>
</dbReference>
<evidence type="ECO:0000256" key="12">
    <source>
        <dbReference type="ARBA" id="ARBA00023235"/>
    </source>
</evidence>
<dbReference type="SFLD" id="SFLDF00314">
    <property type="entry name" value="L-lysine_2_3-aminomutase_(yjeK"/>
    <property type="match status" value="1"/>
</dbReference>
<dbReference type="Pfam" id="PF04055">
    <property type="entry name" value="Radical_SAM"/>
    <property type="match status" value="1"/>
</dbReference>
<dbReference type="EMBL" id="JAVRHY010000001">
    <property type="protein sequence ID" value="MDT0616931.1"/>
    <property type="molecule type" value="Genomic_DNA"/>
</dbReference>
<dbReference type="NCBIfam" id="TIGR00238">
    <property type="entry name" value="KamA family radical SAM protein"/>
    <property type="match status" value="1"/>
</dbReference>
<dbReference type="Gene3D" id="3.20.20.70">
    <property type="entry name" value="Aldolase class I"/>
    <property type="match status" value="1"/>
</dbReference>
<evidence type="ECO:0000313" key="15">
    <source>
        <dbReference type="EMBL" id="MDT0616931.1"/>
    </source>
</evidence>
<gene>
    <name evidence="15" type="primary">epmB</name>
    <name evidence="15" type="ORF">RM531_00445</name>
</gene>
<dbReference type="PROSITE" id="PS51918">
    <property type="entry name" value="RADICAL_SAM"/>
    <property type="match status" value="1"/>
</dbReference>
<evidence type="ECO:0000256" key="13">
    <source>
        <dbReference type="ARBA" id="ARBA00030756"/>
    </source>
</evidence>
<protein>
    <recommendedName>
        <fullName evidence="5">L-lysine 2,3-aminomutase</fullName>
    </recommendedName>
    <alternativeName>
        <fullName evidence="13">EF-P post-translational modification enzyme B</fullName>
    </alternativeName>
</protein>
<evidence type="ECO:0000256" key="1">
    <source>
        <dbReference type="ARBA" id="ARBA00001352"/>
    </source>
</evidence>
<keyword evidence="11" id="KW-0411">Iron-sulfur</keyword>
<dbReference type="PANTHER" id="PTHR30538:SF1">
    <property type="entry name" value="L-LYSINE 2,3-AMINOMUTASE"/>
    <property type="match status" value="1"/>
</dbReference>
<dbReference type="SFLD" id="SFLDG01070">
    <property type="entry name" value="PLP-dependent"/>
    <property type="match status" value="1"/>
</dbReference>
<dbReference type="InterPro" id="IPR013785">
    <property type="entry name" value="Aldolase_TIM"/>
</dbReference>
<keyword evidence="16" id="KW-1185">Reference proteome</keyword>
<evidence type="ECO:0000256" key="8">
    <source>
        <dbReference type="ARBA" id="ARBA00022723"/>
    </source>
</evidence>
<feature type="domain" description="Radical SAM core" evidence="14">
    <location>
        <begin position="88"/>
        <end position="300"/>
    </location>
</feature>
<sequence>MADAVTDPRELLTMLDLPASGLAGAATGNQLFRLRVPRPFVARMRRGDPDDPLLRQIWPRGAEGDDVPGYDLDAVGDLASLRGDGIIHKYAGRALLIATGACGVHCRYCFRRHFPYADENAARQQWRGALQQLRADASIREVILSGGDPLSLADHKLAELVRALDRIPHIERLRLHTRQPIVIPGRVDDALLAWLGDTRLQTVVVVHVNHPQELDTDTGLALRRLQGTGATLFNQAVLLAGVNDDAEVLAALSERLFAQGVIPYYLHLLDRVRGAAHFDVPRERAQRLYRELSARLPGYLVPHLALEEAGRASKTIIGMDAAPGDTAT</sequence>
<comment type="caution">
    <text evidence="15">The sequence shown here is derived from an EMBL/GenBank/DDBJ whole genome shotgun (WGS) entry which is preliminary data.</text>
</comment>
<evidence type="ECO:0000256" key="5">
    <source>
        <dbReference type="ARBA" id="ARBA00022363"/>
    </source>
</evidence>
<keyword evidence="6" id="KW-0004">4Fe-4S</keyword>
<accession>A0ABU3B396</accession>
<evidence type="ECO:0000256" key="3">
    <source>
        <dbReference type="ARBA" id="ARBA00001966"/>
    </source>
</evidence>
<keyword evidence="9" id="KW-0663">Pyridoxal phosphate</keyword>
<dbReference type="PANTHER" id="PTHR30538">
    <property type="entry name" value="LYSINE 2,3-AMINOMUTASE-RELATED"/>
    <property type="match status" value="1"/>
</dbReference>
<dbReference type="InterPro" id="IPR007197">
    <property type="entry name" value="rSAM"/>
</dbReference>
<keyword evidence="8" id="KW-0479">Metal-binding</keyword>
<evidence type="ECO:0000256" key="6">
    <source>
        <dbReference type="ARBA" id="ARBA00022485"/>
    </source>
</evidence>